<keyword evidence="6" id="KW-1133">Transmembrane helix</keyword>
<name>A9DTV1_9FLAO</name>
<evidence type="ECO:0000256" key="6">
    <source>
        <dbReference type="SAM" id="Phobius"/>
    </source>
</evidence>
<dbReference type="Proteomes" id="UP000002945">
    <property type="component" value="Unassembled WGS sequence"/>
</dbReference>
<evidence type="ECO:0000313" key="8">
    <source>
        <dbReference type="EMBL" id="EDP96231.1"/>
    </source>
</evidence>
<dbReference type="PANTHER" id="PTHR24421">
    <property type="entry name" value="NITRATE/NITRITE SENSOR PROTEIN NARX-RELATED"/>
    <property type="match status" value="1"/>
</dbReference>
<dbReference type="SUPFAM" id="SSF55874">
    <property type="entry name" value="ATPase domain of HSP90 chaperone/DNA topoisomerase II/histidine kinase"/>
    <property type="match status" value="1"/>
</dbReference>
<evidence type="ECO:0000256" key="5">
    <source>
        <dbReference type="ARBA" id="ARBA00023012"/>
    </source>
</evidence>
<dbReference type="HOGENOM" id="CLU_000445_20_6_10"/>
<dbReference type="EMBL" id="ABIB01000004">
    <property type="protein sequence ID" value="EDP96231.1"/>
    <property type="molecule type" value="Genomic_DNA"/>
</dbReference>
<dbReference type="EC" id="2.7.13.3" evidence="2"/>
<dbReference type="InterPro" id="IPR050482">
    <property type="entry name" value="Sensor_HK_TwoCompSys"/>
</dbReference>
<reference evidence="8 9" key="1">
    <citation type="journal article" date="2011" name="J. Bacteriol.">
        <title>Genome sequence of the algicidal bacterium Kordia algicida OT-1.</title>
        <authorList>
            <person name="Lee H.S."/>
            <person name="Kang S.G."/>
            <person name="Kwon K.K."/>
            <person name="Lee J.H."/>
            <person name="Kim S.J."/>
        </authorList>
    </citation>
    <scope>NUCLEOTIDE SEQUENCE [LARGE SCALE GENOMIC DNA]</scope>
    <source>
        <strain evidence="8 9">OT-1</strain>
    </source>
</reference>
<dbReference type="PANTHER" id="PTHR24421:SF10">
    <property type="entry name" value="NITRATE_NITRITE SENSOR PROTEIN NARQ"/>
    <property type="match status" value="1"/>
</dbReference>
<dbReference type="AlphaFoldDB" id="A9DTV1"/>
<accession>A9DTV1</accession>
<feature type="domain" description="Histidine kinase/HSP90-like ATPase" evidence="7">
    <location>
        <begin position="169"/>
        <end position="261"/>
    </location>
</feature>
<keyword evidence="3" id="KW-0808">Transferase</keyword>
<dbReference type="Pfam" id="PF02518">
    <property type="entry name" value="HATPase_c"/>
    <property type="match status" value="1"/>
</dbReference>
<comment type="caution">
    <text evidence="8">The sequence shown here is derived from an EMBL/GenBank/DDBJ whole genome shotgun (WGS) entry which is preliminary data.</text>
</comment>
<feature type="transmembrane region" description="Helical" evidence="6">
    <location>
        <begin position="17"/>
        <end position="40"/>
    </location>
</feature>
<sequence>MELLLIFFKMEIHGKQLEIISCIWIVIGVISFFLLMFLLLTKQYHTKLKKITNHSIEIGIKLKTEYTQKLLCFQEKDRKRIAQELHDNVIGRFHLMRMNLQENNLHLLKNNLQTSMKIVRELSHNFTPLESNPGELSYLFEDYLAQIQQQVAVNYCVLQSPKKQLLSNEVKLNIFRIFQELINNILKHSKATEVHVQFRHSETSTALVVRDNGCGFNPNNTHNGIGLKNIIFRSSIIKGKFKFKTMLGKYTMFIIFIPQLNEHGHG</sequence>
<keyword evidence="6" id="KW-0472">Membrane</keyword>
<dbReference type="Gene3D" id="3.30.565.10">
    <property type="entry name" value="Histidine kinase-like ATPase, C-terminal domain"/>
    <property type="match status" value="1"/>
</dbReference>
<dbReference type="SMART" id="SM00387">
    <property type="entry name" value="HATPase_c"/>
    <property type="match status" value="1"/>
</dbReference>
<evidence type="ECO:0000256" key="4">
    <source>
        <dbReference type="ARBA" id="ARBA00022777"/>
    </source>
</evidence>
<keyword evidence="9" id="KW-1185">Reference proteome</keyword>
<evidence type="ECO:0000256" key="1">
    <source>
        <dbReference type="ARBA" id="ARBA00000085"/>
    </source>
</evidence>
<protein>
    <recommendedName>
        <fullName evidence="2">histidine kinase</fullName>
        <ecNumber evidence="2">2.7.13.3</ecNumber>
    </recommendedName>
</protein>
<dbReference type="InterPro" id="IPR003594">
    <property type="entry name" value="HATPase_dom"/>
</dbReference>
<dbReference type="eggNOG" id="COG4564">
    <property type="taxonomic scope" value="Bacteria"/>
</dbReference>
<gene>
    <name evidence="8" type="ORF">KAOT1_02442</name>
</gene>
<evidence type="ECO:0000313" key="9">
    <source>
        <dbReference type="Proteomes" id="UP000002945"/>
    </source>
</evidence>
<keyword evidence="6 8" id="KW-0812">Transmembrane</keyword>
<dbReference type="InterPro" id="IPR036890">
    <property type="entry name" value="HATPase_C_sf"/>
</dbReference>
<dbReference type="GO" id="GO:0000160">
    <property type="term" value="P:phosphorelay signal transduction system"/>
    <property type="evidence" value="ECO:0007669"/>
    <property type="project" value="UniProtKB-KW"/>
</dbReference>
<organism evidence="8 9">
    <name type="scientific">Kordia algicida OT-1</name>
    <dbReference type="NCBI Taxonomy" id="391587"/>
    <lineage>
        <taxon>Bacteria</taxon>
        <taxon>Pseudomonadati</taxon>
        <taxon>Bacteroidota</taxon>
        <taxon>Flavobacteriia</taxon>
        <taxon>Flavobacteriales</taxon>
        <taxon>Flavobacteriaceae</taxon>
        <taxon>Kordia</taxon>
    </lineage>
</organism>
<evidence type="ECO:0000256" key="3">
    <source>
        <dbReference type="ARBA" id="ARBA00022679"/>
    </source>
</evidence>
<evidence type="ECO:0000259" key="7">
    <source>
        <dbReference type="SMART" id="SM00387"/>
    </source>
</evidence>
<proteinExistence type="predicted"/>
<dbReference type="CDD" id="cd16917">
    <property type="entry name" value="HATPase_UhpB-NarQ-NarX-like"/>
    <property type="match status" value="1"/>
</dbReference>
<dbReference type="STRING" id="391587.KAOT1_02442"/>
<keyword evidence="5" id="KW-0902">Two-component regulatory system</keyword>
<comment type="catalytic activity">
    <reaction evidence="1">
        <text>ATP + protein L-histidine = ADP + protein N-phospho-L-histidine.</text>
        <dbReference type="EC" id="2.7.13.3"/>
    </reaction>
</comment>
<keyword evidence="4" id="KW-0418">Kinase</keyword>
<dbReference type="GO" id="GO:0004673">
    <property type="term" value="F:protein histidine kinase activity"/>
    <property type="evidence" value="ECO:0007669"/>
    <property type="project" value="UniProtKB-EC"/>
</dbReference>
<evidence type="ECO:0000256" key="2">
    <source>
        <dbReference type="ARBA" id="ARBA00012438"/>
    </source>
</evidence>